<keyword evidence="3" id="KW-0436">Ligase</keyword>
<reference evidence="10" key="1">
    <citation type="journal article" date="2016" name="Genome Announc.">
        <title>Draft Genome Sequences of Methanobrevibacter curvatus DSM11111, Methanobrevibacter cuticularis DSM11139, Methanobrevibacter filiformis DSM11501, and Methanobrevibacter oralis DSM7256.</title>
        <authorList>
            <person name="Poehlein A."/>
            <person name="Seedorf H."/>
        </authorList>
    </citation>
    <scope>NUCLEOTIDE SEQUENCE [LARGE SCALE GENOMIC DNA]</scope>
    <source>
        <strain evidence="10">DSM 7256 / JCM 30027 / ZR</strain>
    </source>
</reference>
<comment type="pathway">
    <text evidence="1">Sulfur metabolism; glutathione biosynthesis; glutathione from L-cysteine and L-glutamate: step 1/2.</text>
</comment>
<evidence type="ECO:0000256" key="3">
    <source>
        <dbReference type="ARBA" id="ARBA00022598"/>
    </source>
</evidence>
<dbReference type="OrthoDB" id="82233at2157"/>
<feature type="domain" description="Glutamate--cysteine ligase" evidence="8">
    <location>
        <begin position="14"/>
        <end position="262"/>
    </location>
</feature>
<evidence type="ECO:0000313" key="10">
    <source>
        <dbReference type="Proteomes" id="UP000077428"/>
    </source>
</evidence>
<evidence type="ECO:0000256" key="6">
    <source>
        <dbReference type="ARBA" id="ARBA00022840"/>
    </source>
</evidence>
<dbReference type="InterPro" id="IPR007370">
    <property type="entry name" value="Glu_cys_ligase"/>
</dbReference>
<dbReference type="InterPro" id="IPR014746">
    <property type="entry name" value="Gln_synth/guanido_kin_cat_dom"/>
</dbReference>
<evidence type="ECO:0000259" key="8">
    <source>
        <dbReference type="Pfam" id="PF04262"/>
    </source>
</evidence>
<evidence type="ECO:0000256" key="5">
    <source>
        <dbReference type="ARBA" id="ARBA00022741"/>
    </source>
</evidence>
<evidence type="ECO:0000313" key="9">
    <source>
        <dbReference type="EMBL" id="KZX13259.1"/>
    </source>
</evidence>
<dbReference type="Proteomes" id="UP000077428">
    <property type="component" value="Unassembled WGS sequence"/>
</dbReference>
<comment type="caution">
    <text evidence="9">The sequence shown here is derived from an EMBL/GenBank/DDBJ whole genome shotgun (WGS) entry which is preliminary data.</text>
</comment>
<keyword evidence="6" id="KW-0067">ATP-binding</keyword>
<sequence>MNLNLNNLKSLTTEEIMASSFGIEWEGLRTTSNGHLSLTPHPKRFGDKLKNPIVTTDFSESQLEIITEAYDSVDEAFDMFSIISDLININLKKDEYIWFQSIPCILPKADKIPIAKYSIEGINSEIYRKELAKKYGFKKQMISGVHFNFSFKESSIEKLYELFGKNMTYKEFKDEIYLKLSRNYLRYCWIIIYLTGCSVGCHETFTKDCIKLTDCEDGYGGHYTTKGPSLRNSSIGYKNLIKLYPSYKNVLSFTDDLKSYLKKGVLIQAKELYAQIRLKPKDPQNMITSLINDGIQYVEIRTLDINPFYKCGLIKHDMKFLHIFLIYMLIKDESEYENWQEEAILNEENTAEKAYDSSMRLIKDGSEIILKDWALELINEMYIMCEELGIKKEKTLDLMYNRIKNPSLTYGQRLIKLVEKNGFINTHVELSKNNKKASKTFVETTDLSEIKEIKKMYYKCATCN</sequence>
<dbReference type="RefSeq" id="WP_063720266.1">
    <property type="nucleotide sequence ID" value="NZ_CAJVUI010000003.1"/>
</dbReference>
<dbReference type="GO" id="GO:0005829">
    <property type="term" value="C:cytosol"/>
    <property type="evidence" value="ECO:0007669"/>
    <property type="project" value="TreeGrafter"/>
</dbReference>
<dbReference type="PANTHER" id="PTHR38761:SF1">
    <property type="entry name" value="GLUTAMATE--CYSTEINE LIGASE"/>
    <property type="match status" value="1"/>
</dbReference>
<dbReference type="Pfam" id="PF04262">
    <property type="entry name" value="Glu_cys_ligase"/>
    <property type="match status" value="1"/>
</dbReference>
<dbReference type="GO" id="GO:0046872">
    <property type="term" value="F:metal ion binding"/>
    <property type="evidence" value="ECO:0007669"/>
    <property type="project" value="TreeGrafter"/>
</dbReference>
<evidence type="ECO:0000256" key="4">
    <source>
        <dbReference type="ARBA" id="ARBA00022684"/>
    </source>
</evidence>
<keyword evidence="4" id="KW-0317">Glutathione biosynthesis</keyword>
<name>A0A166BF24_METOA</name>
<dbReference type="GO" id="GO:0004357">
    <property type="term" value="F:glutamate-cysteine ligase activity"/>
    <property type="evidence" value="ECO:0007669"/>
    <property type="project" value="UniProtKB-EC"/>
</dbReference>
<keyword evidence="10" id="KW-1185">Reference proteome</keyword>
<dbReference type="AlphaFoldDB" id="A0A166BF24"/>
<dbReference type="PATRIC" id="fig|66851.6.peg.888"/>
<dbReference type="InterPro" id="IPR006334">
    <property type="entry name" value="Glut_cys_ligase"/>
</dbReference>
<keyword evidence="5" id="KW-0547">Nucleotide-binding</keyword>
<comment type="catalytic activity">
    <reaction evidence="7">
        <text>L-cysteine + L-glutamate + ATP = gamma-L-glutamyl-L-cysteine + ADP + phosphate + H(+)</text>
        <dbReference type="Rhea" id="RHEA:13285"/>
        <dbReference type="ChEBI" id="CHEBI:15378"/>
        <dbReference type="ChEBI" id="CHEBI:29985"/>
        <dbReference type="ChEBI" id="CHEBI:30616"/>
        <dbReference type="ChEBI" id="CHEBI:35235"/>
        <dbReference type="ChEBI" id="CHEBI:43474"/>
        <dbReference type="ChEBI" id="CHEBI:58173"/>
        <dbReference type="ChEBI" id="CHEBI:456216"/>
        <dbReference type="EC" id="6.3.2.2"/>
    </reaction>
</comment>
<dbReference type="EC" id="6.3.2.2" evidence="2"/>
<dbReference type="GO" id="GO:0006750">
    <property type="term" value="P:glutathione biosynthetic process"/>
    <property type="evidence" value="ECO:0007669"/>
    <property type="project" value="UniProtKB-KW"/>
</dbReference>
<dbReference type="Gene3D" id="3.30.590.20">
    <property type="match status" value="1"/>
</dbReference>
<evidence type="ECO:0000256" key="1">
    <source>
        <dbReference type="ARBA" id="ARBA00005006"/>
    </source>
</evidence>
<dbReference type="PANTHER" id="PTHR38761">
    <property type="entry name" value="GLUTAMATE--CYSTEINE LIGASE"/>
    <property type="match status" value="1"/>
</dbReference>
<accession>A0A166BF24</accession>
<evidence type="ECO:0000256" key="7">
    <source>
        <dbReference type="ARBA" id="ARBA00048819"/>
    </source>
</evidence>
<organism evidence="9 10">
    <name type="scientific">Methanobrevibacter oralis</name>
    <dbReference type="NCBI Taxonomy" id="66851"/>
    <lineage>
        <taxon>Archaea</taxon>
        <taxon>Methanobacteriati</taxon>
        <taxon>Methanobacteriota</taxon>
        <taxon>Methanomada group</taxon>
        <taxon>Methanobacteria</taxon>
        <taxon>Methanobacteriales</taxon>
        <taxon>Methanobacteriaceae</taxon>
        <taxon>Methanobrevibacter</taxon>
    </lineage>
</organism>
<dbReference type="EMBL" id="LWMU01000055">
    <property type="protein sequence ID" value="KZX13259.1"/>
    <property type="molecule type" value="Genomic_DNA"/>
</dbReference>
<gene>
    <name evidence="9" type="primary">gshAB</name>
    <name evidence="9" type="ORF">MBORA_08090</name>
</gene>
<evidence type="ECO:0000256" key="2">
    <source>
        <dbReference type="ARBA" id="ARBA00012220"/>
    </source>
</evidence>
<dbReference type="GO" id="GO:0005524">
    <property type="term" value="F:ATP binding"/>
    <property type="evidence" value="ECO:0007669"/>
    <property type="project" value="UniProtKB-KW"/>
</dbReference>
<dbReference type="SUPFAM" id="SSF55931">
    <property type="entry name" value="Glutamine synthetase/guanido kinase"/>
    <property type="match status" value="1"/>
</dbReference>
<protein>
    <recommendedName>
        <fullName evidence="2">glutamate--cysteine ligase</fullName>
        <ecNumber evidence="2">6.3.2.2</ecNumber>
    </recommendedName>
</protein>
<proteinExistence type="predicted"/>